<accession>A0ABR7W8H0</accession>
<proteinExistence type="predicted"/>
<name>A0ABR7W8H0_9ACTN</name>
<comment type="caution">
    <text evidence="1">The sequence shown here is derived from an EMBL/GenBank/DDBJ whole genome shotgun (WGS) entry which is preliminary data.</text>
</comment>
<organism evidence="1 2">
    <name type="scientific">Gordonia hankookensis</name>
    <dbReference type="NCBI Taxonomy" id="589403"/>
    <lineage>
        <taxon>Bacteria</taxon>
        <taxon>Bacillati</taxon>
        <taxon>Actinomycetota</taxon>
        <taxon>Actinomycetes</taxon>
        <taxon>Mycobacteriales</taxon>
        <taxon>Gordoniaceae</taxon>
        <taxon>Gordonia</taxon>
    </lineage>
</organism>
<keyword evidence="2" id="KW-1185">Reference proteome</keyword>
<sequence>MSTHTPHAAVTALRTRPELPGGTDERFAGYGIMGMPFASGHYLALREMVASSLGPPYRTIWHRDPRGRWTIHTTTDPEASCPRYFGAAADVRRVRSIDIAWTGDADVEVTLGGVLHWRIGLASSPATRILTAMGAMMPLRAMTSPSVLTAMGPMAGAVLGAGRMRLCGRTPNGPRFRATPLQVWRVATAEASHRGQDLGAPGPLDVQAALGDFWLPQRGLFFVGQASFTSPNPSADDVIAARSEIAS</sequence>
<dbReference type="EMBL" id="JACWMS010000001">
    <property type="protein sequence ID" value="MBD1318014.1"/>
    <property type="molecule type" value="Genomic_DNA"/>
</dbReference>
<evidence type="ECO:0000313" key="1">
    <source>
        <dbReference type="EMBL" id="MBD1318014.1"/>
    </source>
</evidence>
<evidence type="ECO:0000313" key="2">
    <source>
        <dbReference type="Proteomes" id="UP000602395"/>
    </source>
</evidence>
<gene>
    <name evidence="1" type="ORF">IDF66_00320</name>
</gene>
<reference evidence="1 2" key="1">
    <citation type="submission" date="2020-09" db="EMBL/GenBank/DDBJ databases">
        <title>Novel species in genus Gordonia.</title>
        <authorList>
            <person name="Zhang G."/>
        </authorList>
    </citation>
    <scope>NUCLEOTIDE SEQUENCE [LARGE SCALE GENOMIC DNA]</scope>
    <source>
        <strain evidence="1 2">ON-33</strain>
    </source>
</reference>
<protein>
    <submittedName>
        <fullName evidence="1">Uncharacterized protein</fullName>
    </submittedName>
</protein>
<dbReference type="Proteomes" id="UP000602395">
    <property type="component" value="Unassembled WGS sequence"/>
</dbReference>
<dbReference type="RefSeq" id="WP_190265358.1">
    <property type="nucleotide sequence ID" value="NZ_BAABAD010000003.1"/>
</dbReference>